<evidence type="ECO:0000313" key="3">
    <source>
        <dbReference type="Proteomes" id="UP000255355"/>
    </source>
</evidence>
<proteinExistence type="predicted"/>
<comment type="caution">
    <text evidence="2">The sequence shown here is derived from an EMBL/GenBank/DDBJ whole genome shotgun (WGS) entry which is preliminary data.</text>
</comment>
<dbReference type="STRING" id="1210089.GCA_001613165_07396"/>
<protein>
    <submittedName>
        <fullName evidence="2">Ubiquinone/menaquinone biosynthesis C-methylase UbiE</fullName>
    </submittedName>
</protein>
<keyword evidence="3" id="KW-1185">Reference proteome</keyword>
<dbReference type="PANTHER" id="PTHR43591">
    <property type="entry name" value="METHYLTRANSFERASE"/>
    <property type="match status" value="1"/>
</dbReference>
<gene>
    <name evidence="2" type="ORF">DFR68_12356</name>
</gene>
<dbReference type="GO" id="GO:0032259">
    <property type="term" value="P:methylation"/>
    <property type="evidence" value="ECO:0007669"/>
    <property type="project" value="UniProtKB-KW"/>
</dbReference>
<feature type="domain" description="Methyltransferase type 11" evidence="1">
    <location>
        <begin position="56"/>
        <end position="146"/>
    </location>
</feature>
<dbReference type="EMBL" id="QQAZ01000023">
    <property type="protein sequence ID" value="RDI42923.1"/>
    <property type="molecule type" value="Genomic_DNA"/>
</dbReference>
<evidence type="ECO:0000313" key="2">
    <source>
        <dbReference type="EMBL" id="RDI42923.1"/>
    </source>
</evidence>
<dbReference type="SUPFAM" id="SSF53335">
    <property type="entry name" value="S-adenosyl-L-methionine-dependent methyltransferases"/>
    <property type="match status" value="1"/>
</dbReference>
<name>A0A370GLZ9_9NOCA</name>
<dbReference type="RefSeq" id="WP_068031091.1">
    <property type="nucleotide sequence ID" value="NZ_QQAZ01000023.1"/>
</dbReference>
<dbReference type="Proteomes" id="UP000255355">
    <property type="component" value="Unassembled WGS sequence"/>
</dbReference>
<dbReference type="InterPro" id="IPR029063">
    <property type="entry name" value="SAM-dependent_MTases_sf"/>
</dbReference>
<keyword evidence="2" id="KW-0830">Ubiquinone</keyword>
<dbReference type="InterPro" id="IPR013216">
    <property type="entry name" value="Methyltransf_11"/>
</dbReference>
<dbReference type="GO" id="GO:0008757">
    <property type="term" value="F:S-adenosylmethionine-dependent methyltransferase activity"/>
    <property type="evidence" value="ECO:0007669"/>
    <property type="project" value="InterPro"/>
</dbReference>
<evidence type="ECO:0000259" key="1">
    <source>
        <dbReference type="Pfam" id="PF08241"/>
    </source>
</evidence>
<dbReference type="Gene3D" id="3.40.50.150">
    <property type="entry name" value="Vaccinia Virus protein VP39"/>
    <property type="match status" value="1"/>
</dbReference>
<reference evidence="2 3" key="1">
    <citation type="submission" date="2018-07" db="EMBL/GenBank/DDBJ databases">
        <title>Genomic Encyclopedia of Type Strains, Phase IV (KMG-IV): sequencing the most valuable type-strain genomes for metagenomic binning, comparative biology and taxonomic classification.</title>
        <authorList>
            <person name="Goeker M."/>
        </authorList>
    </citation>
    <scope>NUCLEOTIDE SEQUENCE [LARGE SCALE GENOMIC DNA]</scope>
    <source>
        <strain evidence="2 3">DSM 44952</strain>
    </source>
</reference>
<dbReference type="Pfam" id="PF08241">
    <property type="entry name" value="Methyltransf_11"/>
    <property type="match status" value="1"/>
</dbReference>
<accession>A0A370GLZ9</accession>
<dbReference type="OrthoDB" id="9797252at2"/>
<keyword evidence="2" id="KW-0489">Methyltransferase</keyword>
<sequence>MKTTSPTRGFNALITGSFGRIARTYDSPLLQHIVYRPPQDQVIGELRAAGSRRIADIGCGTGILTTRIERELRPDQIFGVDASPGMLAQARARSARVTWLSAPAERLPFGDETLDAVVTTSAFHFFDQPAALAEFARVLAAGGLVAVSTVNPAGRVNRPVAQLTRTTRSPYHAPSPSEVRKMVREAGFEIVDQRRIHRPLPRWLIPDVITVGRKL</sequence>
<dbReference type="CDD" id="cd02440">
    <property type="entry name" value="AdoMet_MTases"/>
    <property type="match status" value="1"/>
</dbReference>
<dbReference type="AlphaFoldDB" id="A0A370GLZ9"/>
<organism evidence="2 3">
    <name type="scientific">Nocardia mexicana</name>
    <dbReference type="NCBI Taxonomy" id="279262"/>
    <lineage>
        <taxon>Bacteria</taxon>
        <taxon>Bacillati</taxon>
        <taxon>Actinomycetota</taxon>
        <taxon>Actinomycetes</taxon>
        <taxon>Mycobacteriales</taxon>
        <taxon>Nocardiaceae</taxon>
        <taxon>Nocardia</taxon>
    </lineage>
</organism>
<keyword evidence="2" id="KW-0808">Transferase</keyword>